<evidence type="ECO:0000313" key="3">
    <source>
        <dbReference type="Proteomes" id="UP001302349"/>
    </source>
</evidence>
<protein>
    <recommendedName>
        <fullName evidence="4">DUF5683 domain-containing protein</fullName>
    </recommendedName>
</protein>
<keyword evidence="1" id="KW-0812">Transmembrane</keyword>
<dbReference type="RefSeq" id="WP_317490421.1">
    <property type="nucleotide sequence ID" value="NZ_CP136051.1"/>
</dbReference>
<reference evidence="2 3" key="1">
    <citation type="journal article" date="2023" name="Microbiol. Resour. Announc.">
        <title>Complete Genome Sequence of Imperialibacter roseus strain P4T.</title>
        <authorList>
            <person name="Tizabi D.R."/>
            <person name="Bachvaroff T."/>
            <person name="Hill R.T."/>
        </authorList>
    </citation>
    <scope>NUCLEOTIDE SEQUENCE [LARGE SCALE GENOMIC DNA]</scope>
    <source>
        <strain evidence="2 3">P4T</strain>
    </source>
</reference>
<evidence type="ECO:0008006" key="4">
    <source>
        <dbReference type="Google" id="ProtNLM"/>
    </source>
</evidence>
<evidence type="ECO:0000256" key="1">
    <source>
        <dbReference type="SAM" id="Phobius"/>
    </source>
</evidence>
<feature type="transmembrane region" description="Helical" evidence="1">
    <location>
        <begin position="108"/>
        <end position="126"/>
    </location>
</feature>
<proteinExistence type="predicted"/>
<dbReference type="EMBL" id="CP136051">
    <property type="protein sequence ID" value="WOK07765.1"/>
    <property type="molecule type" value="Genomic_DNA"/>
</dbReference>
<keyword evidence="1" id="KW-1133">Transmembrane helix</keyword>
<dbReference type="Proteomes" id="UP001302349">
    <property type="component" value="Chromosome"/>
</dbReference>
<name>A0ABZ0IUZ4_9BACT</name>
<keyword evidence="1" id="KW-0472">Membrane</keyword>
<keyword evidence="3" id="KW-1185">Reference proteome</keyword>
<gene>
    <name evidence="2" type="ORF">RT717_03890</name>
</gene>
<organism evidence="2 3">
    <name type="scientific">Imperialibacter roseus</name>
    <dbReference type="NCBI Taxonomy" id="1324217"/>
    <lineage>
        <taxon>Bacteria</taxon>
        <taxon>Pseudomonadati</taxon>
        <taxon>Bacteroidota</taxon>
        <taxon>Cytophagia</taxon>
        <taxon>Cytophagales</taxon>
        <taxon>Flammeovirgaceae</taxon>
        <taxon>Imperialibacter</taxon>
    </lineage>
</organism>
<accession>A0ABZ0IUZ4</accession>
<sequence length="239" mass="27995">MEFDPPIPSRSTDELIAIIAFPDMWNLAAVEQARSELAKRNVGTDEQAERIALVSRQAEQEQKREMEAKAVETYGLYDLFWMSVKLPYTILSDWYLKRDGYTRKHKERLYSIGAGIVMYAFILLWVDYSYDITQRKWQNEVNNQDIYEWERDYYSDEEFASRRRESIELAIQTVRDNDARGVTTLVLLGTDTIQTSNIELLHNLDPLLIRDVVFEADPKTGESRLIRVKLVEKADNTRL</sequence>
<evidence type="ECO:0000313" key="2">
    <source>
        <dbReference type="EMBL" id="WOK07765.1"/>
    </source>
</evidence>